<protein>
    <submittedName>
        <fullName evidence="1">Uncharacterized protein</fullName>
    </submittedName>
</protein>
<keyword evidence="2" id="KW-1185">Reference proteome</keyword>
<dbReference type="Proteomes" id="UP001234297">
    <property type="component" value="Chromosome 10"/>
</dbReference>
<proteinExistence type="predicted"/>
<name>A0ACC2KMA3_PERAE</name>
<organism evidence="1 2">
    <name type="scientific">Persea americana</name>
    <name type="common">Avocado</name>
    <dbReference type="NCBI Taxonomy" id="3435"/>
    <lineage>
        <taxon>Eukaryota</taxon>
        <taxon>Viridiplantae</taxon>
        <taxon>Streptophyta</taxon>
        <taxon>Embryophyta</taxon>
        <taxon>Tracheophyta</taxon>
        <taxon>Spermatophyta</taxon>
        <taxon>Magnoliopsida</taxon>
        <taxon>Magnoliidae</taxon>
        <taxon>Laurales</taxon>
        <taxon>Lauraceae</taxon>
        <taxon>Persea</taxon>
    </lineage>
</organism>
<sequence length="301" mass="34778">MQDCHSSCGPLANISYPFRLNQSPKTCGLPDPMFEFTCENNRTVWSFFSNRYYVLNISSFSYERGMIRLLDSLLPAKNCSSLLSYNYGSYSDFSNLEQSLYFPFSPGQVVYVNCSVPVEDPAYVPVTPCNRSSSPHTPYLYAIMNNSMSITRLNTSCKVVMKIPASFGDRENATSYHEIESILMRGFEMFWDLWGNCYSKKCWKVRSCDVRNMLYNWRRCSSCERLLQSRHCFIGTLRKCLEVAAYYMFYKDMAIGWASFYGYFAEAYRSPFHEKSCRDARGECGAFTNAKQTIIIPKRDA</sequence>
<comment type="caution">
    <text evidence="1">The sequence shown here is derived from an EMBL/GenBank/DDBJ whole genome shotgun (WGS) entry which is preliminary data.</text>
</comment>
<evidence type="ECO:0000313" key="1">
    <source>
        <dbReference type="EMBL" id="KAJ8622246.1"/>
    </source>
</evidence>
<gene>
    <name evidence="1" type="ORF">MRB53_030775</name>
</gene>
<dbReference type="EMBL" id="CM056818">
    <property type="protein sequence ID" value="KAJ8622246.1"/>
    <property type="molecule type" value="Genomic_DNA"/>
</dbReference>
<reference evidence="1 2" key="1">
    <citation type="journal article" date="2022" name="Hortic Res">
        <title>A haplotype resolved chromosomal level avocado genome allows analysis of novel avocado genes.</title>
        <authorList>
            <person name="Nath O."/>
            <person name="Fletcher S.J."/>
            <person name="Hayward A."/>
            <person name="Shaw L.M."/>
            <person name="Masouleh A.K."/>
            <person name="Furtado A."/>
            <person name="Henry R.J."/>
            <person name="Mitter N."/>
        </authorList>
    </citation>
    <scope>NUCLEOTIDE SEQUENCE [LARGE SCALE GENOMIC DNA]</scope>
    <source>
        <strain evidence="2">cv. Hass</strain>
    </source>
</reference>
<accession>A0ACC2KMA3</accession>
<evidence type="ECO:0000313" key="2">
    <source>
        <dbReference type="Proteomes" id="UP001234297"/>
    </source>
</evidence>